<comment type="similarity">
    <text evidence="1">Belongs to the FLZ family.</text>
</comment>
<evidence type="ECO:0000259" key="4">
    <source>
        <dbReference type="Pfam" id="PF04570"/>
    </source>
</evidence>
<dbReference type="AlphaFoldDB" id="A0A834ZDK5"/>
<reference evidence="5 6" key="1">
    <citation type="submission" date="2020-04" db="EMBL/GenBank/DDBJ databases">
        <title>Plant Genome Project.</title>
        <authorList>
            <person name="Zhang R.-G."/>
        </authorList>
    </citation>
    <scope>NUCLEOTIDE SEQUENCE [LARGE SCALE GENOMIC DNA]</scope>
    <source>
        <strain evidence="5">YNK0</strain>
        <tissue evidence="5">Leaf</tissue>
    </source>
</reference>
<dbReference type="Pfam" id="PF04570">
    <property type="entry name" value="zf-FLZ"/>
    <property type="match status" value="1"/>
</dbReference>
<dbReference type="GO" id="GO:0046872">
    <property type="term" value="F:metal ion binding"/>
    <property type="evidence" value="ECO:0007669"/>
    <property type="project" value="UniProtKB-KW"/>
</dbReference>
<evidence type="ECO:0000313" key="6">
    <source>
        <dbReference type="Proteomes" id="UP000655225"/>
    </source>
</evidence>
<organism evidence="5 6">
    <name type="scientific">Tetracentron sinense</name>
    <name type="common">Spur-leaf</name>
    <dbReference type="NCBI Taxonomy" id="13715"/>
    <lineage>
        <taxon>Eukaryota</taxon>
        <taxon>Viridiplantae</taxon>
        <taxon>Streptophyta</taxon>
        <taxon>Embryophyta</taxon>
        <taxon>Tracheophyta</taxon>
        <taxon>Spermatophyta</taxon>
        <taxon>Magnoliopsida</taxon>
        <taxon>Trochodendrales</taxon>
        <taxon>Trochodendraceae</taxon>
        <taxon>Tetracentron</taxon>
    </lineage>
</organism>
<accession>A0A834ZDK5</accession>
<evidence type="ECO:0000256" key="1">
    <source>
        <dbReference type="ARBA" id="ARBA00009374"/>
    </source>
</evidence>
<protein>
    <recommendedName>
        <fullName evidence="4">FLZ-type domain-containing protein</fullName>
    </recommendedName>
</protein>
<keyword evidence="6" id="KW-1185">Reference proteome</keyword>
<evidence type="ECO:0000313" key="5">
    <source>
        <dbReference type="EMBL" id="KAF8400162.1"/>
    </source>
</evidence>
<gene>
    <name evidence="5" type="ORF">HHK36_013458</name>
</gene>
<dbReference type="Proteomes" id="UP000655225">
    <property type="component" value="Unassembled WGS sequence"/>
</dbReference>
<sequence length="165" mass="17747">MMSEKKRPSINLSIFTNLSESFSSDHGSKSPNSPLDFKSPTKSPRNFEAGVVGLGIVAAMNEMNNTHEAFSCAKTSRAAKIALSPKSQPIQIVSAKPVAKFREPILEKDEMELGDKAFCSAECRCQQILTDELKEKCGSGALKPFDYSVSPCSAPRLFSAGVVAA</sequence>
<feature type="region of interest" description="Disordered" evidence="3">
    <location>
        <begin position="20"/>
        <end position="42"/>
    </location>
</feature>
<keyword evidence="2" id="KW-0479">Metal-binding</keyword>
<dbReference type="OrthoDB" id="828272at2759"/>
<proteinExistence type="inferred from homology"/>
<evidence type="ECO:0000256" key="3">
    <source>
        <dbReference type="SAM" id="MobiDB-lite"/>
    </source>
</evidence>
<name>A0A834ZDK5_TETSI</name>
<dbReference type="PANTHER" id="PTHR47208">
    <property type="entry name" value="OS02G0174800 PROTEIN"/>
    <property type="match status" value="1"/>
</dbReference>
<dbReference type="InterPro" id="IPR044604">
    <property type="entry name" value="FLZ12/13/14"/>
</dbReference>
<feature type="compositionally biased region" description="Polar residues" evidence="3">
    <location>
        <begin position="20"/>
        <end position="33"/>
    </location>
</feature>
<comment type="caution">
    <text evidence="5">The sequence shown here is derived from an EMBL/GenBank/DDBJ whole genome shotgun (WGS) entry which is preliminary data.</text>
</comment>
<dbReference type="InterPro" id="IPR007650">
    <property type="entry name" value="Zf-FLZ_dom"/>
</dbReference>
<dbReference type="EMBL" id="JABCRI010000009">
    <property type="protein sequence ID" value="KAF8400162.1"/>
    <property type="molecule type" value="Genomic_DNA"/>
</dbReference>
<evidence type="ECO:0000256" key="2">
    <source>
        <dbReference type="ARBA" id="ARBA00022723"/>
    </source>
</evidence>
<feature type="domain" description="FLZ-type" evidence="4">
    <location>
        <begin position="114"/>
        <end position="133"/>
    </location>
</feature>
<dbReference type="PANTHER" id="PTHR47208:SF1">
    <property type="entry name" value="OS02G0174800 PROTEIN"/>
    <property type="match status" value="1"/>
</dbReference>